<dbReference type="PROSITE" id="PS51352">
    <property type="entry name" value="THIOREDOXIN_2"/>
    <property type="match status" value="1"/>
</dbReference>
<evidence type="ECO:0000256" key="1">
    <source>
        <dbReference type="ARBA" id="ARBA00006347"/>
    </source>
</evidence>
<dbReference type="PANTHER" id="PTHR18929">
    <property type="entry name" value="PROTEIN DISULFIDE ISOMERASE"/>
    <property type="match status" value="1"/>
</dbReference>
<reference evidence="3" key="1">
    <citation type="submission" date="2016-01" db="EMBL/GenBank/DDBJ databases">
        <title>Reference transcriptome for the parasite Schistocephalus solidus: insights into the molecular evolution of parasitism.</title>
        <authorList>
            <person name="Hebert F.O."/>
            <person name="Grambauer S."/>
            <person name="Barber I."/>
            <person name="Landry C.R."/>
            <person name="Aubin-Horth N."/>
        </authorList>
    </citation>
    <scope>NUCLEOTIDE SEQUENCE</scope>
</reference>
<organism evidence="3">
    <name type="scientific">Schistocephalus solidus</name>
    <name type="common">Tapeworm</name>
    <dbReference type="NCBI Taxonomy" id="70667"/>
    <lineage>
        <taxon>Eukaryota</taxon>
        <taxon>Metazoa</taxon>
        <taxon>Spiralia</taxon>
        <taxon>Lophotrochozoa</taxon>
        <taxon>Platyhelminthes</taxon>
        <taxon>Cestoda</taxon>
        <taxon>Eucestoda</taxon>
        <taxon>Diphyllobothriidea</taxon>
        <taxon>Diphyllobothriidae</taxon>
        <taxon>Schistocephalus</taxon>
    </lineage>
</organism>
<dbReference type="InterPro" id="IPR036249">
    <property type="entry name" value="Thioredoxin-like_sf"/>
</dbReference>
<accession>A0A0X3NIU6</accession>
<gene>
    <name evidence="3" type="primary">PDIA1</name>
    <name evidence="3" type="ORF">TR143977</name>
</gene>
<proteinExistence type="inferred from homology"/>
<dbReference type="EMBL" id="GEEE01023324">
    <property type="protein sequence ID" value="JAP39901.1"/>
    <property type="molecule type" value="Transcribed_RNA"/>
</dbReference>
<dbReference type="GO" id="GO:0005783">
    <property type="term" value="C:endoplasmic reticulum"/>
    <property type="evidence" value="ECO:0007669"/>
    <property type="project" value="TreeGrafter"/>
</dbReference>
<keyword evidence="3" id="KW-0413">Isomerase</keyword>
<dbReference type="Pfam" id="PF00085">
    <property type="entry name" value="Thioredoxin"/>
    <property type="match status" value="1"/>
</dbReference>
<dbReference type="PROSITE" id="PS00194">
    <property type="entry name" value="THIOREDOXIN_1"/>
    <property type="match status" value="1"/>
</dbReference>
<dbReference type="AlphaFoldDB" id="A0A0X3NIU6"/>
<comment type="similarity">
    <text evidence="1">Belongs to the protein disulfide isomerase family.</text>
</comment>
<dbReference type="GO" id="GO:0034976">
    <property type="term" value="P:response to endoplasmic reticulum stress"/>
    <property type="evidence" value="ECO:0007669"/>
    <property type="project" value="TreeGrafter"/>
</dbReference>
<dbReference type="Gene3D" id="3.40.30.10">
    <property type="entry name" value="Glutaredoxin"/>
    <property type="match status" value="2"/>
</dbReference>
<sequence length="288" mass="33568">KNQYFAELKNYRSRRLCFRLSCLRSYLMQEPANAQTSSLHHAVVFEKSYSKNLLVSPVRRYVLAFMSRSSEDWAANVAVLEAAAPKLHQKAHMVCIDIDVKEHVYLMNLFGIRPEDCPTYRFAVLTDRLVKYRPEQAQFTPHAVASFARAARKGDLKPHLLSQEPPADWDKLTVKRLVQRTFRDFVMDTRLCVFVYFYAPWCVHCQTFSSTWEAVAARCAHMQDVVFAQMDATQNEVEGQYIRCYPTIKCFRKGDNREVQFCEERTVEKLMQFVHTHSQASWLDSTVV</sequence>
<feature type="non-terminal residue" evidence="3">
    <location>
        <position position="1"/>
    </location>
</feature>
<evidence type="ECO:0000259" key="2">
    <source>
        <dbReference type="PROSITE" id="PS51352"/>
    </source>
</evidence>
<name>A0A0X3NIU6_SCHSO</name>
<dbReference type="SUPFAM" id="SSF52833">
    <property type="entry name" value="Thioredoxin-like"/>
    <property type="match status" value="2"/>
</dbReference>
<evidence type="ECO:0000313" key="3">
    <source>
        <dbReference type="EMBL" id="JAP39901.1"/>
    </source>
</evidence>
<dbReference type="PANTHER" id="PTHR18929:SF240">
    <property type="entry name" value="PROTEIN DISULFIDE-ISOMERASE"/>
    <property type="match status" value="1"/>
</dbReference>
<dbReference type="Pfam" id="PF13848">
    <property type="entry name" value="Thioredoxin_6"/>
    <property type="match status" value="1"/>
</dbReference>
<feature type="domain" description="Thioredoxin" evidence="2">
    <location>
        <begin position="151"/>
        <end position="279"/>
    </location>
</feature>
<protein>
    <submittedName>
        <fullName evidence="3">Protein disulfide-isomerase</fullName>
    </submittedName>
</protein>
<dbReference type="GO" id="GO:0003756">
    <property type="term" value="F:protein disulfide isomerase activity"/>
    <property type="evidence" value="ECO:0007669"/>
    <property type="project" value="TreeGrafter"/>
</dbReference>
<dbReference type="GO" id="GO:0006457">
    <property type="term" value="P:protein folding"/>
    <property type="evidence" value="ECO:0007669"/>
    <property type="project" value="TreeGrafter"/>
</dbReference>
<dbReference type="InterPro" id="IPR013766">
    <property type="entry name" value="Thioredoxin_domain"/>
</dbReference>
<dbReference type="InterPro" id="IPR017937">
    <property type="entry name" value="Thioredoxin_CS"/>
</dbReference>